<feature type="non-terminal residue" evidence="4">
    <location>
        <position position="266"/>
    </location>
</feature>
<keyword evidence="1" id="KW-0479">Metal-binding</keyword>
<feature type="domain" description="Sulfatase N-terminal" evidence="3">
    <location>
        <begin position="6"/>
        <end position="266"/>
    </location>
</feature>
<organism evidence="4">
    <name type="scientific">marine metagenome</name>
    <dbReference type="NCBI Taxonomy" id="408172"/>
    <lineage>
        <taxon>unclassified sequences</taxon>
        <taxon>metagenomes</taxon>
        <taxon>ecological metagenomes</taxon>
    </lineage>
</organism>
<dbReference type="GO" id="GO:0005737">
    <property type="term" value="C:cytoplasm"/>
    <property type="evidence" value="ECO:0007669"/>
    <property type="project" value="TreeGrafter"/>
</dbReference>
<dbReference type="GO" id="GO:0046872">
    <property type="term" value="F:metal ion binding"/>
    <property type="evidence" value="ECO:0007669"/>
    <property type="project" value="UniProtKB-KW"/>
</dbReference>
<dbReference type="Pfam" id="PF00884">
    <property type="entry name" value="Sulfatase"/>
    <property type="match status" value="1"/>
</dbReference>
<dbReference type="GO" id="GO:0008484">
    <property type="term" value="F:sulfuric ester hydrolase activity"/>
    <property type="evidence" value="ECO:0007669"/>
    <property type="project" value="TreeGrafter"/>
</dbReference>
<evidence type="ECO:0000259" key="3">
    <source>
        <dbReference type="Pfam" id="PF00884"/>
    </source>
</evidence>
<proteinExistence type="predicted"/>
<accession>A0A382DWX0</accession>
<evidence type="ECO:0000256" key="2">
    <source>
        <dbReference type="ARBA" id="ARBA00022801"/>
    </source>
</evidence>
<reference evidence="4" key="1">
    <citation type="submission" date="2018-05" db="EMBL/GenBank/DDBJ databases">
        <authorList>
            <person name="Lanie J.A."/>
            <person name="Ng W.-L."/>
            <person name="Kazmierczak K.M."/>
            <person name="Andrzejewski T.M."/>
            <person name="Davidsen T.M."/>
            <person name="Wayne K.J."/>
            <person name="Tettelin H."/>
            <person name="Glass J.I."/>
            <person name="Rusch D."/>
            <person name="Podicherti R."/>
            <person name="Tsui H.-C.T."/>
            <person name="Winkler M.E."/>
        </authorList>
    </citation>
    <scope>NUCLEOTIDE SEQUENCE</scope>
</reference>
<keyword evidence="2" id="KW-0378">Hydrolase</keyword>
<protein>
    <recommendedName>
        <fullName evidence="3">Sulfatase N-terminal domain-containing protein</fullName>
    </recommendedName>
</protein>
<dbReference type="InterPro" id="IPR017850">
    <property type="entry name" value="Alkaline_phosphatase_core_sf"/>
</dbReference>
<dbReference type="EMBL" id="UINC01041172">
    <property type="protein sequence ID" value="SVB42077.1"/>
    <property type="molecule type" value="Genomic_DNA"/>
</dbReference>
<evidence type="ECO:0000256" key="1">
    <source>
        <dbReference type="ARBA" id="ARBA00022723"/>
    </source>
</evidence>
<sequence>MTKPMNLLFIFSDQHNRPSSGCYGHPVVKTPNLDRLAEGGTLFRNAYCNGPICVPSRGSMATGMSVNALEVWDNCSPYFGQAPSWGHRMMSEGKRAISIGKLHYRDTSDSNGFDEEIIPMHIIQGVGMLFTICRNPMPTQKKFSWLVENSGAGDSTYLQYDNDITKKTIEWLEKQATKNSDQPWTLFVSLVCPHPPWIAPERFFNLYPAEEIPLPHAYSETERSMHPGLEDFRRFFGVQRSFEDDVLKKVTSAYYGMISYLDDNIG</sequence>
<name>A0A382DWX0_9ZZZZ</name>
<dbReference type="InterPro" id="IPR000917">
    <property type="entry name" value="Sulfatase_N"/>
</dbReference>
<dbReference type="PANTHER" id="PTHR45953:SF1">
    <property type="entry name" value="IDURONATE 2-SULFATASE"/>
    <property type="match status" value="1"/>
</dbReference>
<gene>
    <name evidence="4" type="ORF">METZ01_LOCUS194931</name>
</gene>
<dbReference type="PANTHER" id="PTHR45953">
    <property type="entry name" value="IDURONATE 2-SULFATASE"/>
    <property type="match status" value="1"/>
</dbReference>
<dbReference type="SUPFAM" id="SSF53649">
    <property type="entry name" value="Alkaline phosphatase-like"/>
    <property type="match status" value="1"/>
</dbReference>
<dbReference type="Gene3D" id="3.40.720.10">
    <property type="entry name" value="Alkaline Phosphatase, subunit A"/>
    <property type="match status" value="1"/>
</dbReference>
<dbReference type="AlphaFoldDB" id="A0A382DWX0"/>
<evidence type="ECO:0000313" key="4">
    <source>
        <dbReference type="EMBL" id="SVB42077.1"/>
    </source>
</evidence>